<keyword evidence="2" id="KW-0694">RNA-binding</keyword>
<evidence type="ECO:0000313" key="5">
    <source>
        <dbReference type="EMBL" id="KPV72248.1"/>
    </source>
</evidence>
<dbReference type="GO" id="GO:0000472">
    <property type="term" value="P:endonucleolytic cleavage to generate mature 5'-end of SSU-rRNA from (SSU-rRNA, 5.8S rRNA, LSU-rRNA)"/>
    <property type="evidence" value="ECO:0007669"/>
    <property type="project" value="TreeGrafter"/>
</dbReference>
<feature type="compositionally biased region" description="Gly residues" evidence="4">
    <location>
        <begin position="307"/>
        <end position="323"/>
    </location>
</feature>
<dbReference type="InterPro" id="IPR035979">
    <property type="entry name" value="RBD_domain_sf"/>
</dbReference>
<dbReference type="AlphaFoldDB" id="A0A0P9EFW8"/>
<comment type="subcellular location">
    <subcellularLocation>
        <location evidence="1">Nucleus</location>
    </subcellularLocation>
</comment>
<evidence type="ECO:0000256" key="1">
    <source>
        <dbReference type="ARBA" id="ARBA00004123"/>
    </source>
</evidence>
<feature type="region of interest" description="Disordered" evidence="4">
    <location>
        <begin position="1"/>
        <end position="104"/>
    </location>
</feature>
<dbReference type="GO" id="GO:0000480">
    <property type="term" value="P:endonucleolytic cleavage in 5'-ETS of tricistronic rRNA transcript (SSU-rRNA, 5.8S rRNA, LSU-rRNA)"/>
    <property type="evidence" value="ECO:0007669"/>
    <property type="project" value="TreeGrafter"/>
</dbReference>
<keyword evidence="6" id="KW-1185">Reference proteome</keyword>
<feature type="compositionally biased region" description="Acidic residues" evidence="4">
    <location>
        <begin position="74"/>
        <end position="86"/>
    </location>
</feature>
<name>A0A0P9EFW8_RHOGW</name>
<feature type="compositionally biased region" description="Low complexity" evidence="4">
    <location>
        <begin position="8"/>
        <end position="19"/>
    </location>
</feature>
<feature type="compositionally biased region" description="Basic and acidic residues" evidence="4">
    <location>
        <begin position="329"/>
        <end position="354"/>
    </location>
</feature>
<dbReference type="GeneID" id="28978611"/>
<reference evidence="5 6" key="1">
    <citation type="journal article" date="2015" name="Front. Microbiol.">
        <title>Genome sequence of the plant growth promoting endophytic yeast Rhodotorula graminis WP1.</title>
        <authorList>
            <person name="Firrincieli A."/>
            <person name="Otillar R."/>
            <person name="Salamov A."/>
            <person name="Schmutz J."/>
            <person name="Khan Z."/>
            <person name="Redman R.S."/>
            <person name="Fleck N.D."/>
            <person name="Lindquist E."/>
            <person name="Grigoriev I.V."/>
            <person name="Doty S.L."/>
        </authorList>
    </citation>
    <scope>NUCLEOTIDE SEQUENCE [LARGE SCALE GENOMIC DNA]</scope>
    <source>
        <strain evidence="5 6">WP1</strain>
    </source>
</reference>
<evidence type="ECO:0000313" key="6">
    <source>
        <dbReference type="Proteomes" id="UP000053890"/>
    </source>
</evidence>
<evidence type="ECO:0000256" key="2">
    <source>
        <dbReference type="ARBA" id="ARBA00022884"/>
    </source>
</evidence>
<dbReference type="OMA" id="EAWIEFR"/>
<gene>
    <name evidence="5" type="ORF">RHOBADRAFT_56061</name>
</gene>
<dbReference type="RefSeq" id="XP_018268297.1">
    <property type="nucleotide sequence ID" value="XM_018418163.1"/>
</dbReference>
<organism evidence="5 6">
    <name type="scientific">Rhodotorula graminis (strain WP1)</name>
    <dbReference type="NCBI Taxonomy" id="578459"/>
    <lineage>
        <taxon>Eukaryota</taxon>
        <taxon>Fungi</taxon>
        <taxon>Dikarya</taxon>
        <taxon>Basidiomycota</taxon>
        <taxon>Pucciniomycotina</taxon>
        <taxon>Microbotryomycetes</taxon>
        <taxon>Sporidiobolales</taxon>
        <taxon>Sporidiobolaceae</taxon>
        <taxon>Rhodotorula</taxon>
    </lineage>
</organism>
<protein>
    <submittedName>
        <fullName evidence="5">Uncharacterized protein</fullName>
    </submittedName>
</protein>
<sequence length="371" mass="40542">MPRRHSMPAPGAKPASKPAPSKKKRTSLPAPPQPSTSQQTLDDDEPRVTEPADTRFAAFLDEADGDHVEPAVDQGDDGEANLDEDAAAQHGGEEPVAEPRAADDELDERALLAKTTLPAHLLPRSMSGGKNAKTPGLVYLSRIPPGMGPGKVKHLLSAFGEVGRIYLARADANKEISARKKHKQRERHQSHNFKEGWVEYLDKRVARSVAEMLNAQTIGKFFFRVPGGKKSDRWHDDVWTMKYLPRFRWDQLSEQVALERATQTSLLRFHLSHSKTEQEAYLSAVERARVGKKIEEKAASRAQSSGAKGGKGGAAGAGAGGAAAGAVKGEGKEAKAGEKRKREFRQREAVDVSKKLRRDEGQLESVLGRLF</sequence>
<dbReference type="Proteomes" id="UP000053890">
    <property type="component" value="Unassembled WGS sequence"/>
</dbReference>
<dbReference type="InterPro" id="IPR034353">
    <property type="entry name" value="ABT1/ESF2_RRM"/>
</dbReference>
<keyword evidence="3" id="KW-0539">Nucleus</keyword>
<proteinExistence type="predicted"/>
<dbReference type="PANTHER" id="PTHR12311">
    <property type="entry name" value="ACTIVATOR OF BASAL TRANSCRIPTION 1"/>
    <property type="match status" value="1"/>
</dbReference>
<dbReference type="GO" id="GO:0003723">
    <property type="term" value="F:RNA binding"/>
    <property type="evidence" value="ECO:0007669"/>
    <property type="project" value="UniProtKB-KW"/>
</dbReference>
<dbReference type="EMBL" id="KQ474088">
    <property type="protein sequence ID" value="KPV72248.1"/>
    <property type="molecule type" value="Genomic_DNA"/>
</dbReference>
<dbReference type="SUPFAM" id="SSF54928">
    <property type="entry name" value="RNA-binding domain, RBD"/>
    <property type="match status" value="1"/>
</dbReference>
<dbReference type="OrthoDB" id="287393at2759"/>
<accession>A0A0P9EFW8</accession>
<dbReference type="GO" id="GO:0000447">
    <property type="term" value="P:endonucleolytic cleavage in ITS1 to separate SSU-rRNA from 5.8S rRNA and LSU-rRNA from tricistronic rRNA transcript (SSU-rRNA, 5.8S rRNA, LSU-rRNA)"/>
    <property type="evidence" value="ECO:0007669"/>
    <property type="project" value="TreeGrafter"/>
</dbReference>
<dbReference type="CDD" id="cd12263">
    <property type="entry name" value="RRM_ABT1_like"/>
    <property type="match status" value="1"/>
</dbReference>
<feature type="region of interest" description="Disordered" evidence="4">
    <location>
        <begin position="296"/>
        <end position="354"/>
    </location>
</feature>
<dbReference type="GO" id="GO:0034462">
    <property type="term" value="P:small-subunit processome assembly"/>
    <property type="evidence" value="ECO:0007669"/>
    <property type="project" value="TreeGrafter"/>
</dbReference>
<dbReference type="STRING" id="578459.A0A0P9EFW8"/>
<dbReference type="PANTHER" id="PTHR12311:SF7">
    <property type="entry name" value="ACTIVATOR OF BASAL TRANSCRIPTION 1"/>
    <property type="match status" value="1"/>
</dbReference>
<evidence type="ECO:0000256" key="4">
    <source>
        <dbReference type="SAM" id="MobiDB-lite"/>
    </source>
</evidence>
<dbReference type="InterPro" id="IPR039119">
    <property type="entry name" value="ABT1/Esf2"/>
</dbReference>
<evidence type="ECO:0000256" key="3">
    <source>
        <dbReference type="ARBA" id="ARBA00023242"/>
    </source>
</evidence>
<dbReference type="GO" id="GO:0005730">
    <property type="term" value="C:nucleolus"/>
    <property type="evidence" value="ECO:0007669"/>
    <property type="project" value="TreeGrafter"/>
</dbReference>